<dbReference type="Ensembl" id="ENSDLAT00005072523.1">
    <property type="protein sequence ID" value="ENSDLAP00005066273.1"/>
    <property type="gene ID" value="ENSDLAG00005034501.1"/>
</dbReference>
<dbReference type="PANTHER" id="PTHR31025">
    <property type="entry name" value="SI:CH211-196P9.1-RELATED"/>
    <property type="match status" value="1"/>
</dbReference>
<dbReference type="PANTHER" id="PTHR31025:SF27">
    <property type="entry name" value="SI:CH211-193K19.2-RELATED"/>
    <property type="match status" value="1"/>
</dbReference>
<evidence type="ECO:0000313" key="1">
    <source>
        <dbReference type="Ensembl" id="ENSDLAP00005066273.1"/>
    </source>
</evidence>
<accession>A0A8P4G1Z4</accession>
<evidence type="ECO:0000313" key="2">
    <source>
        <dbReference type="Proteomes" id="UP000694389"/>
    </source>
</evidence>
<reference evidence="1" key="1">
    <citation type="submission" date="2025-08" db="UniProtKB">
        <authorList>
            <consortium name="Ensembl"/>
        </authorList>
    </citation>
    <scope>IDENTIFICATION</scope>
</reference>
<protein>
    <submittedName>
        <fullName evidence="1">Uncharacterized protein</fullName>
    </submittedName>
</protein>
<keyword evidence="2" id="KW-1185">Reference proteome</keyword>
<sequence length="199" mass="22362">MVLEVSECGNARPALQFFQINAEFKHITTMPLQSRFLSQLDLLSEGLLRVFAKRSGEQGKKLKDMMTDDIDAGRESLIKGLCIYLNENPDILVQEYMDMTEATALSAIEKTTVGIYITRETPGNDFSDVGIIIKGVVVLQDLDNVAVATALLFGLFYSLNMRYPSQLRYTFEVIPKVVMELDVTQLSRKAQSLKTKLLQ</sequence>
<organism evidence="1 2">
    <name type="scientific">Dicentrarchus labrax</name>
    <name type="common">European seabass</name>
    <name type="synonym">Morone labrax</name>
    <dbReference type="NCBI Taxonomy" id="13489"/>
    <lineage>
        <taxon>Eukaryota</taxon>
        <taxon>Metazoa</taxon>
        <taxon>Chordata</taxon>
        <taxon>Craniata</taxon>
        <taxon>Vertebrata</taxon>
        <taxon>Euteleostomi</taxon>
        <taxon>Actinopterygii</taxon>
        <taxon>Neopterygii</taxon>
        <taxon>Teleostei</taxon>
        <taxon>Neoteleostei</taxon>
        <taxon>Acanthomorphata</taxon>
        <taxon>Eupercaria</taxon>
        <taxon>Moronidae</taxon>
        <taxon>Dicentrarchus</taxon>
    </lineage>
</organism>
<name>A0A8P4G1Z4_DICLA</name>
<proteinExistence type="predicted"/>
<dbReference type="GeneTree" id="ENSGT00950000182912"/>
<dbReference type="Proteomes" id="UP000694389">
    <property type="component" value="Unassembled WGS sequence"/>
</dbReference>
<reference evidence="1" key="2">
    <citation type="submission" date="2025-09" db="UniProtKB">
        <authorList>
            <consortium name="Ensembl"/>
        </authorList>
    </citation>
    <scope>IDENTIFICATION</scope>
</reference>
<dbReference type="AlphaFoldDB" id="A0A8P4G1Z4"/>